<organism evidence="9 10">
    <name type="scientific">Neiella marina</name>
    <dbReference type="NCBI Taxonomy" id="508461"/>
    <lineage>
        <taxon>Bacteria</taxon>
        <taxon>Pseudomonadati</taxon>
        <taxon>Pseudomonadota</taxon>
        <taxon>Gammaproteobacteria</taxon>
        <taxon>Alteromonadales</taxon>
        <taxon>Echinimonadaceae</taxon>
        <taxon>Neiella</taxon>
    </lineage>
</organism>
<dbReference type="Pfam" id="PF00528">
    <property type="entry name" value="BPD_transp_1"/>
    <property type="match status" value="1"/>
</dbReference>
<evidence type="ECO:0000256" key="5">
    <source>
        <dbReference type="ARBA" id="ARBA00022989"/>
    </source>
</evidence>
<dbReference type="OrthoDB" id="258894at2"/>
<feature type="transmembrane region" description="Helical" evidence="7">
    <location>
        <begin position="12"/>
        <end position="32"/>
    </location>
</feature>
<sequence length="276" mass="30562">MTRIINRQPNRYGRIVLGVLPFIILLLLYLSASDARLAENPNDKLLPAFSSFAEAIERMAFEPSKRTGEYLLWQDTLASLLRLAMGVGISALIGLLIGIGNGMVPYMRSPLSPLVTALSLIPPMAILPILFIVFGLGEVSKVVLIVIGISPIIVRDLQLRTDALPNEQLLKAQTLGGNSWQIIVRVVLPQIMPRLIEAIRLTLGSAWLFLIAAEAIAATEGLGYRIFLVRRYLSMDVILPYVLWITALAFAMDWSLKRLSLLAFPWYHASKGGRDD</sequence>
<dbReference type="CDD" id="cd06261">
    <property type="entry name" value="TM_PBP2"/>
    <property type="match status" value="1"/>
</dbReference>
<evidence type="ECO:0000256" key="1">
    <source>
        <dbReference type="ARBA" id="ARBA00004651"/>
    </source>
</evidence>
<evidence type="ECO:0000256" key="7">
    <source>
        <dbReference type="RuleBase" id="RU363032"/>
    </source>
</evidence>
<evidence type="ECO:0000256" key="2">
    <source>
        <dbReference type="ARBA" id="ARBA00022448"/>
    </source>
</evidence>
<reference evidence="10" key="1">
    <citation type="journal article" date="2019" name="Int. J. Syst. Evol. Microbiol.">
        <title>The Global Catalogue of Microorganisms (GCM) 10K type strain sequencing project: providing services to taxonomists for standard genome sequencing and annotation.</title>
        <authorList>
            <consortium name="The Broad Institute Genomics Platform"/>
            <consortium name="The Broad Institute Genome Sequencing Center for Infectious Disease"/>
            <person name="Wu L."/>
            <person name="Ma J."/>
        </authorList>
    </citation>
    <scope>NUCLEOTIDE SEQUENCE [LARGE SCALE GENOMIC DNA]</scope>
    <source>
        <strain evidence="10">CGMCC 1.10130</strain>
    </source>
</reference>
<feature type="transmembrane region" description="Helical" evidence="7">
    <location>
        <begin position="111"/>
        <end position="133"/>
    </location>
</feature>
<keyword evidence="5 7" id="KW-1133">Transmembrane helix</keyword>
<keyword evidence="10" id="KW-1185">Reference proteome</keyword>
<comment type="caution">
    <text evidence="9">The sequence shown here is derived from an EMBL/GenBank/DDBJ whole genome shotgun (WGS) entry which is preliminary data.</text>
</comment>
<evidence type="ECO:0000256" key="6">
    <source>
        <dbReference type="ARBA" id="ARBA00023136"/>
    </source>
</evidence>
<feature type="domain" description="ABC transmembrane type-1" evidence="8">
    <location>
        <begin position="76"/>
        <end position="256"/>
    </location>
</feature>
<dbReference type="PANTHER" id="PTHR30151">
    <property type="entry name" value="ALKANE SULFONATE ABC TRANSPORTER-RELATED, MEMBRANE SUBUNIT"/>
    <property type="match status" value="1"/>
</dbReference>
<keyword evidence="4 7" id="KW-0812">Transmembrane</keyword>
<dbReference type="PANTHER" id="PTHR30151:SF25">
    <property type="entry name" value="TAURINE TRANSPORT SYSTEM PERMEASE PROTEIN TAUC"/>
    <property type="match status" value="1"/>
</dbReference>
<evidence type="ECO:0000256" key="4">
    <source>
        <dbReference type="ARBA" id="ARBA00022692"/>
    </source>
</evidence>
<dbReference type="GO" id="GO:0055085">
    <property type="term" value="P:transmembrane transport"/>
    <property type="evidence" value="ECO:0007669"/>
    <property type="project" value="InterPro"/>
</dbReference>
<dbReference type="SUPFAM" id="SSF161098">
    <property type="entry name" value="MetI-like"/>
    <property type="match status" value="1"/>
</dbReference>
<evidence type="ECO:0000256" key="3">
    <source>
        <dbReference type="ARBA" id="ARBA00022475"/>
    </source>
</evidence>
<accession>A0A8J2U608</accession>
<proteinExistence type="inferred from homology"/>
<dbReference type="InterPro" id="IPR035906">
    <property type="entry name" value="MetI-like_sf"/>
</dbReference>
<name>A0A8J2U608_9GAMM</name>
<dbReference type="PROSITE" id="PS50928">
    <property type="entry name" value="ABC_TM1"/>
    <property type="match status" value="1"/>
</dbReference>
<feature type="transmembrane region" description="Helical" evidence="7">
    <location>
        <begin position="198"/>
        <end position="218"/>
    </location>
</feature>
<feature type="transmembrane region" description="Helical" evidence="7">
    <location>
        <begin position="238"/>
        <end position="256"/>
    </location>
</feature>
<dbReference type="AlphaFoldDB" id="A0A8J2U608"/>
<gene>
    <name evidence="9" type="ORF">GCM10011369_23630</name>
</gene>
<comment type="similarity">
    <text evidence="7">Belongs to the binding-protein-dependent transport system permease family.</text>
</comment>
<protein>
    <submittedName>
        <fullName evidence="9">ABC transporter permease</fullName>
    </submittedName>
</protein>
<dbReference type="GO" id="GO:0010438">
    <property type="term" value="P:cellular response to sulfur starvation"/>
    <property type="evidence" value="ECO:0007669"/>
    <property type="project" value="TreeGrafter"/>
</dbReference>
<evidence type="ECO:0000259" key="8">
    <source>
        <dbReference type="PROSITE" id="PS50928"/>
    </source>
</evidence>
<feature type="transmembrane region" description="Helical" evidence="7">
    <location>
        <begin position="80"/>
        <end position="99"/>
    </location>
</feature>
<evidence type="ECO:0000313" key="9">
    <source>
        <dbReference type="EMBL" id="GGA80953.1"/>
    </source>
</evidence>
<dbReference type="Gene3D" id="1.10.3720.10">
    <property type="entry name" value="MetI-like"/>
    <property type="match status" value="1"/>
</dbReference>
<comment type="subcellular location">
    <subcellularLocation>
        <location evidence="1 7">Cell membrane</location>
        <topology evidence="1 7">Multi-pass membrane protein</topology>
    </subcellularLocation>
</comment>
<dbReference type="Proteomes" id="UP000619743">
    <property type="component" value="Unassembled WGS sequence"/>
</dbReference>
<dbReference type="EMBL" id="BMDX01000011">
    <property type="protein sequence ID" value="GGA80953.1"/>
    <property type="molecule type" value="Genomic_DNA"/>
</dbReference>
<evidence type="ECO:0000313" key="10">
    <source>
        <dbReference type="Proteomes" id="UP000619743"/>
    </source>
</evidence>
<dbReference type="GO" id="GO:0005886">
    <property type="term" value="C:plasma membrane"/>
    <property type="evidence" value="ECO:0007669"/>
    <property type="project" value="UniProtKB-SubCell"/>
</dbReference>
<dbReference type="InterPro" id="IPR000515">
    <property type="entry name" value="MetI-like"/>
</dbReference>
<keyword evidence="2 7" id="KW-0813">Transport</keyword>
<keyword evidence="3" id="KW-1003">Cell membrane</keyword>
<keyword evidence="6 7" id="KW-0472">Membrane</keyword>
<dbReference type="RefSeq" id="WP_087506461.1">
    <property type="nucleotide sequence ID" value="NZ_BMDX01000011.1"/>
</dbReference>